<dbReference type="EMBL" id="JARBHB010000002">
    <property type="protein sequence ID" value="KAJ8892945.1"/>
    <property type="molecule type" value="Genomic_DNA"/>
</dbReference>
<proteinExistence type="predicted"/>
<evidence type="ECO:0000313" key="2">
    <source>
        <dbReference type="EMBL" id="KAJ8892945.1"/>
    </source>
</evidence>
<name>A0ABQ9I9M5_9NEOP</name>
<protein>
    <submittedName>
        <fullName evidence="2">Uncharacterized protein</fullName>
    </submittedName>
</protein>
<feature type="region of interest" description="Disordered" evidence="1">
    <location>
        <begin position="1"/>
        <end position="28"/>
    </location>
</feature>
<keyword evidence="3" id="KW-1185">Reference proteome</keyword>
<dbReference type="CDD" id="cd09272">
    <property type="entry name" value="RNase_HI_RT_Ty1"/>
    <property type="match status" value="1"/>
</dbReference>
<reference evidence="2 3" key="1">
    <citation type="submission" date="2023-02" db="EMBL/GenBank/DDBJ databases">
        <title>LHISI_Scaffold_Assembly.</title>
        <authorList>
            <person name="Stuart O.P."/>
            <person name="Cleave R."/>
            <person name="Magrath M.J.L."/>
            <person name="Mikheyev A.S."/>
        </authorList>
    </citation>
    <scope>NUCLEOTIDE SEQUENCE [LARGE SCALE GENOMIC DNA]</scope>
    <source>
        <strain evidence="2">Daus_M_001</strain>
        <tissue evidence="2">Leg muscle</tissue>
    </source>
</reference>
<sequence>MHDCKPVATPMETGVKLEESEEDLPRSVPYQEATDSRLLYLTQISRPDISFAVGVMSRFNKIQKKMSLGGGDSCFVGFSDSDWGNELNCRHSVSGSGFKSHRAAISWHSKRQRTVALSTTEVEYMALSFTA</sequence>
<evidence type="ECO:0000256" key="1">
    <source>
        <dbReference type="SAM" id="MobiDB-lite"/>
    </source>
</evidence>
<gene>
    <name evidence="2" type="ORF">PR048_005526</name>
</gene>
<organism evidence="2 3">
    <name type="scientific">Dryococelus australis</name>
    <dbReference type="NCBI Taxonomy" id="614101"/>
    <lineage>
        <taxon>Eukaryota</taxon>
        <taxon>Metazoa</taxon>
        <taxon>Ecdysozoa</taxon>
        <taxon>Arthropoda</taxon>
        <taxon>Hexapoda</taxon>
        <taxon>Insecta</taxon>
        <taxon>Pterygota</taxon>
        <taxon>Neoptera</taxon>
        <taxon>Polyneoptera</taxon>
        <taxon>Phasmatodea</taxon>
        <taxon>Verophasmatodea</taxon>
        <taxon>Anareolatae</taxon>
        <taxon>Phasmatidae</taxon>
        <taxon>Eurycanthinae</taxon>
        <taxon>Dryococelus</taxon>
    </lineage>
</organism>
<evidence type="ECO:0000313" key="3">
    <source>
        <dbReference type="Proteomes" id="UP001159363"/>
    </source>
</evidence>
<accession>A0ABQ9I9M5</accession>
<dbReference type="Proteomes" id="UP001159363">
    <property type="component" value="Chromosome 2"/>
</dbReference>
<dbReference type="PANTHER" id="PTHR11439:SF483">
    <property type="entry name" value="PEPTIDE SYNTHASE GLIP-LIKE, PUTATIVE (AFU_ORTHOLOGUE AFUA_3G12920)-RELATED"/>
    <property type="match status" value="1"/>
</dbReference>
<dbReference type="PANTHER" id="PTHR11439">
    <property type="entry name" value="GAG-POL-RELATED RETROTRANSPOSON"/>
    <property type="match status" value="1"/>
</dbReference>
<comment type="caution">
    <text evidence="2">The sequence shown here is derived from an EMBL/GenBank/DDBJ whole genome shotgun (WGS) entry which is preliminary data.</text>
</comment>